<dbReference type="GeneID" id="123441184"/>
<sequence>MAELASSSGGEEQQPPMDQHLLTVAISSDFTSDDSSSEGGQGDPEMDKRLLKAAIAGDSRSMKEMASQDPSILFGTTPAGNTCLHISCIHGHQVFSTDVVALEDSLLAAVNLDDETSLVAAVRSGCVSLASILLQCYLARGLTEAILWQDIDDCNALHHAIRSGHMELALKLIEAEPALSTHVNILSESPMYIAAMRDFTDISDKLLEIPDSAHVGPWGNNALQAAVRNGNSVLAKRIMETRPWLAREPDNGGNTPLRAAVYRNKIGVVRALLEHDCSLGYEVRRDGMPLLSEAASGGHIDVAQELLNHCPDTPYCGTQNMCWTSLHTAVWFGQVEFTKFILRTPILRKLVNMQDVLGKTALHYAVHRCNPKMVAALLSHQDIDTTVLDNNGVPPAWELLGFMDNAKALNWNEVIMLMLRADPRDATSLYNLHTRIKQNVTEESRSEAKSLTQTYTSNTSLVAMLITTITFATAFALPEGYNNDARSEGLPIMSKKSAFQAFLISDVLAMCSSFAAALICIIARWGDYEFLIYYRSVIKKIMWFAYVATTMAFSTGLYAVLAPRVHWLAITVCLMVALLPILTKLLCEWPILKRRILLGKTFHH</sequence>
<dbReference type="InterPro" id="IPR026961">
    <property type="entry name" value="PGG_dom"/>
</dbReference>
<organism evidence="10">
    <name type="scientific">Hordeum vulgare subsp. vulgare</name>
    <name type="common">Domesticated barley</name>
    <dbReference type="NCBI Taxonomy" id="112509"/>
    <lineage>
        <taxon>Eukaryota</taxon>
        <taxon>Viridiplantae</taxon>
        <taxon>Streptophyta</taxon>
        <taxon>Embryophyta</taxon>
        <taxon>Tracheophyta</taxon>
        <taxon>Spermatophyta</taxon>
        <taxon>Magnoliopsida</taxon>
        <taxon>Liliopsida</taxon>
        <taxon>Poales</taxon>
        <taxon>Poaceae</taxon>
        <taxon>BOP clade</taxon>
        <taxon>Pooideae</taxon>
        <taxon>Triticodae</taxon>
        <taxon>Triticeae</taxon>
        <taxon>Hordeinae</taxon>
        <taxon>Hordeum</taxon>
    </lineage>
</organism>
<dbReference type="PANTHER" id="PTHR24186:SF54">
    <property type="entry name" value="PGG DOMAIN-CONTAINING PROTEIN"/>
    <property type="match status" value="1"/>
</dbReference>
<dbReference type="OMA" id="ESCPWLA"/>
<proteinExistence type="evidence at transcript level"/>
<keyword evidence="2 8" id="KW-0812">Transmembrane</keyword>
<dbReference type="AlphaFoldDB" id="F2DK41"/>
<evidence type="ECO:0000256" key="7">
    <source>
        <dbReference type="SAM" id="MobiDB-lite"/>
    </source>
</evidence>
<dbReference type="Pfam" id="PF00023">
    <property type="entry name" value="Ank"/>
    <property type="match status" value="1"/>
</dbReference>
<keyword evidence="12" id="KW-1185">Reference proteome</keyword>
<dbReference type="Pfam" id="PF12796">
    <property type="entry name" value="Ank_2"/>
    <property type="match status" value="1"/>
</dbReference>
<comment type="subcellular location">
    <subcellularLocation>
        <location evidence="1">Membrane</location>
        <topology evidence="1">Multi-pass membrane protein</topology>
    </subcellularLocation>
</comment>
<keyword evidence="5" id="KW-0040">ANK repeat</keyword>
<dbReference type="KEGG" id="hvg:123441184"/>
<reference evidence="11" key="4">
    <citation type="submission" date="2022-01" db="UniProtKB">
        <authorList>
            <consortium name="EnsemblPlants"/>
        </authorList>
    </citation>
    <scope>IDENTIFICATION</scope>
    <source>
        <strain evidence="11">subsp. vulgare</strain>
    </source>
</reference>
<accession>F2DK41</accession>
<dbReference type="SUPFAM" id="SSF48403">
    <property type="entry name" value="Ankyrin repeat"/>
    <property type="match status" value="2"/>
</dbReference>
<dbReference type="ExpressionAtlas" id="F2DK41">
    <property type="expression patterns" value="baseline and differential"/>
</dbReference>
<feature type="transmembrane region" description="Helical" evidence="8">
    <location>
        <begin position="543"/>
        <end position="561"/>
    </location>
</feature>
<feature type="compositionally biased region" description="Polar residues" evidence="7">
    <location>
        <begin position="1"/>
        <end position="11"/>
    </location>
</feature>
<feature type="region of interest" description="Disordered" evidence="7">
    <location>
        <begin position="1"/>
        <end position="47"/>
    </location>
</feature>
<dbReference type="RefSeq" id="XP_044973621.1">
    <property type="nucleotide sequence ID" value="XM_045117686.1"/>
</dbReference>
<evidence type="ECO:0000259" key="9">
    <source>
        <dbReference type="Pfam" id="PF13962"/>
    </source>
</evidence>
<keyword evidence="4 8" id="KW-1133">Transmembrane helix</keyword>
<dbReference type="Gramene" id="HORVU.MOREX.r3.3HG0329260.1">
    <property type="protein sequence ID" value="HORVU.MOREX.r3.3HG0329260.1"/>
    <property type="gene ID" value="HORVU.MOREX.r3.3HG0329260"/>
</dbReference>
<keyword evidence="6 8" id="KW-0472">Membrane</keyword>
<evidence type="ECO:0000313" key="10">
    <source>
        <dbReference type="EMBL" id="BAJ95462.1"/>
    </source>
</evidence>
<evidence type="ECO:0000256" key="5">
    <source>
        <dbReference type="ARBA" id="ARBA00023043"/>
    </source>
</evidence>
<dbReference type="Pfam" id="PF13962">
    <property type="entry name" value="PGG"/>
    <property type="match status" value="1"/>
</dbReference>
<dbReference type="SMR" id="F2DK41"/>
<reference evidence="10" key="1">
    <citation type="journal article" date="2011" name="Plant Physiol.">
        <title>Comprehensive sequence analysis of 24,783 barley full-length cDNAs derived from 12 clone libraries.</title>
        <authorList>
            <person name="Matsumoto T."/>
            <person name="Tanaka T."/>
            <person name="Sakai H."/>
            <person name="Amano N."/>
            <person name="Kanamori H."/>
            <person name="Kurita K."/>
            <person name="Kikuta A."/>
            <person name="Kamiya K."/>
            <person name="Yamamoto M."/>
            <person name="Ikawa H."/>
            <person name="Fujii N."/>
            <person name="Hori K."/>
            <person name="Itoh T."/>
            <person name="Sato K."/>
        </authorList>
    </citation>
    <scope>NUCLEOTIDE SEQUENCE</scope>
    <source>
        <tissue evidence="10">Shoot and root</tissue>
    </source>
</reference>
<feature type="transmembrane region" description="Helical" evidence="8">
    <location>
        <begin position="567"/>
        <end position="587"/>
    </location>
</feature>
<feature type="transmembrane region" description="Helical" evidence="8">
    <location>
        <begin position="498"/>
        <end position="522"/>
    </location>
</feature>
<dbReference type="PaxDb" id="4513-MLOC_12561.3"/>
<reference evidence="11" key="3">
    <citation type="submission" date="2020-10" db="EMBL/GenBank/DDBJ databases">
        <authorList>
            <person name="Scholz U."/>
            <person name="Mascher M."/>
            <person name="Fiebig A."/>
        </authorList>
    </citation>
    <scope>NUCLEOTIDE SEQUENCE [LARGE SCALE GENOMIC DNA]</scope>
    <source>
        <strain evidence="11">cv. Morex</strain>
    </source>
</reference>
<evidence type="ECO:0000313" key="11">
    <source>
        <dbReference type="EnsemblPlants" id="HORVU.MOREX.r3.3HG0329260.1"/>
    </source>
</evidence>
<reference evidence="12" key="2">
    <citation type="journal article" date="2012" name="Nature">
        <title>A physical, genetic and functional sequence assembly of the barley genome.</title>
        <authorList>
            <consortium name="The International Barley Genome Sequencing Consortium"/>
            <person name="Mayer K.F."/>
            <person name="Waugh R."/>
            <person name="Brown J.W."/>
            <person name="Schulman A."/>
            <person name="Langridge P."/>
            <person name="Platzer M."/>
            <person name="Fincher G.B."/>
            <person name="Muehlbauer G.J."/>
            <person name="Sato K."/>
            <person name="Close T.J."/>
            <person name="Wise R.P."/>
            <person name="Stein N."/>
        </authorList>
    </citation>
    <scope>NUCLEOTIDE SEQUENCE [LARGE SCALE GENOMIC DNA]</scope>
    <source>
        <strain evidence="12">cv. Morex</strain>
    </source>
</reference>
<dbReference type="OrthoDB" id="303876at2759"/>
<dbReference type="EMBL" id="AK364259">
    <property type="protein sequence ID" value="BAJ95462.1"/>
    <property type="molecule type" value="mRNA"/>
</dbReference>
<evidence type="ECO:0000256" key="1">
    <source>
        <dbReference type="ARBA" id="ARBA00004141"/>
    </source>
</evidence>
<dbReference type="Gene3D" id="1.25.40.20">
    <property type="entry name" value="Ankyrin repeat-containing domain"/>
    <property type="match status" value="2"/>
</dbReference>
<dbReference type="GO" id="GO:0016020">
    <property type="term" value="C:membrane"/>
    <property type="evidence" value="ECO:0000318"/>
    <property type="project" value="GO_Central"/>
</dbReference>
<dbReference type="SMART" id="SM00248">
    <property type="entry name" value="ANK"/>
    <property type="match status" value="9"/>
</dbReference>
<evidence type="ECO:0000313" key="12">
    <source>
        <dbReference type="Proteomes" id="UP000011116"/>
    </source>
</evidence>
<keyword evidence="3" id="KW-0677">Repeat</keyword>
<dbReference type="Gramene" id="HORVU.MOREX.r2.3HG0274150.1">
    <property type="protein sequence ID" value="HORVU.MOREX.r2.3HG0274150.1"/>
    <property type="gene ID" value="HORVU.MOREX.r2.3HG0274150"/>
</dbReference>
<gene>
    <name evidence="11" type="primary">LOC123441184</name>
</gene>
<evidence type="ECO:0000256" key="6">
    <source>
        <dbReference type="ARBA" id="ARBA00023136"/>
    </source>
</evidence>
<dbReference type="PANTHER" id="PTHR24186">
    <property type="entry name" value="PROTEIN PHOSPHATASE 1 REGULATORY SUBUNIT"/>
    <property type="match status" value="1"/>
</dbReference>
<evidence type="ECO:0000256" key="8">
    <source>
        <dbReference type="SAM" id="Phobius"/>
    </source>
</evidence>
<dbReference type="EnsemblPlants" id="HORVU.MOREX.r3.3HG0329260.1">
    <property type="protein sequence ID" value="HORVU.MOREX.r3.3HG0329260.1"/>
    <property type="gene ID" value="HORVU.MOREX.r3.3HG0329260"/>
</dbReference>
<name>F2DK41_HORVV</name>
<dbReference type="InterPro" id="IPR036770">
    <property type="entry name" value="Ankyrin_rpt-contain_sf"/>
</dbReference>
<dbReference type="Proteomes" id="UP000011116">
    <property type="component" value="Chromosome 3H"/>
</dbReference>
<protein>
    <submittedName>
        <fullName evidence="10">Predicted protein</fullName>
    </submittedName>
</protein>
<dbReference type="FunFam" id="1.25.40.20:FF:000486">
    <property type="entry name" value="Ankyrin repeat family protein"/>
    <property type="match status" value="1"/>
</dbReference>
<dbReference type="Pfam" id="PF13637">
    <property type="entry name" value="Ank_4"/>
    <property type="match status" value="1"/>
</dbReference>
<dbReference type="InterPro" id="IPR002110">
    <property type="entry name" value="Ankyrin_rpt"/>
</dbReference>
<evidence type="ECO:0000256" key="2">
    <source>
        <dbReference type="ARBA" id="ARBA00022692"/>
    </source>
</evidence>
<feature type="domain" description="PGG" evidence="9">
    <location>
        <begin position="454"/>
        <end position="560"/>
    </location>
</feature>
<evidence type="ECO:0000256" key="4">
    <source>
        <dbReference type="ARBA" id="ARBA00022989"/>
    </source>
</evidence>
<evidence type="ECO:0000256" key="3">
    <source>
        <dbReference type="ARBA" id="ARBA00022737"/>
    </source>
</evidence>